<dbReference type="SUPFAM" id="SSF53335">
    <property type="entry name" value="S-adenosyl-L-methionine-dependent methyltransferases"/>
    <property type="match status" value="1"/>
</dbReference>
<dbReference type="Gene3D" id="3.40.50.150">
    <property type="entry name" value="Vaccinia Virus protein VP39"/>
    <property type="match status" value="1"/>
</dbReference>
<dbReference type="Proteomes" id="UP000325113">
    <property type="component" value="Unassembled WGS sequence"/>
</dbReference>
<comment type="caution">
    <text evidence="2">The sequence shown here is derived from an EMBL/GenBank/DDBJ whole genome shotgun (WGS) entry which is preliminary data.</text>
</comment>
<proteinExistence type="predicted"/>
<name>A0A5A8DN16_CAFRO</name>
<evidence type="ECO:0000256" key="1">
    <source>
        <dbReference type="SAM" id="Phobius"/>
    </source>
</evidence>
<sequence length="392" mass="40063">MRKHRRMRLPPWSMWGGLVAAAGIVIITGIILGIRATGIMDRRVVFGADSSSIPVDFEVATAAAARDSKLLADGMPLEYNGPLCSVPLTAASASRGAAASYADAAAARGGLTPIQTWGDLVPPHHGDPSAADAVAGWSRRSAAAVRRTVEALVDAEVMPATLGEPSSLGGRSSTALLASCGLGHVASAAAGNHWLANSEVLCTEASSARHAVAEAQLQQLLSGPRLRRVRAVLAPGPAVAPRLGLADGSVQLVLAPVESMFLEPSAGAAYRAYEACRLLAPGGAAVFETPDAPAVLGLGDNHGAGHDHASQGAGATKATRGAQADCDLEEAYARAGSGDVRVRGVDPAEVQRLVQSAGCVVKRRLSTSVVLPTHSDPTQVTAIVFSRPEESA</sequence>
<dbReference type="AlphaFoldDB" id="A0A5A8DN16"/>
<dbReference type="EMBL" id="VLTM01000007">
    <property type="protein sequence ID" value="KAA0166803.1"/>
    <property type="molecule type" value="Genomic_DNA"/>
</dbReference>
<evidence type="ECO:0000313" key="2">
    <source>
        <dbReference type="EMBL" id="KAA0166803.1"/>
    </source>
</evidence>
<protein>
    <submittedName>
        <fullName evidence="2">Uncharacterized protein</fullName>
    </submittedName>
</protein>
<dbReference type="InterPro" id="IPR029063">
    <property type="entry name" value="SAM-dependent_MTases_sf"/>
</dbReference>
<feature type="transmembrane region" description="Helical" evidence="1">
    <location>
        <begin position="12"/>
        <end position="34"/>
    </location>
</feature>
<reference evidence="2 3" key="1">
    <citation type="submission" date="2019-07" db="EMBL/GenBank/DDBJ databases">
        <title>Genomes of Cafeteria roenbergensis.</title>
        <authorList>
            <person name="Fischer M.G."/>
            <person name="Hackl T."/>
            <person name="Roman M."/>
        </authorList>
    </citation>
    <scope>NUCLEOTIDE SEQUENCE [LARGE SCALE GENOMIC DNA]</scope>
    <source>
        <strain evidence="2 3">Cflag</strain>
    </source>
</reference>
<keyword evidence="1" id="KW-0472">Membrane</keyword>
<organism evidence="2 3">
    <name type="scientific">Cafeteria roenbergensis</name>
    <name type="common">Marine flagellate</name>
    <dbReference type="NCBI Taxonomy" id="33653"/>
    <lineage>
        <taxon>Eukaryota</taxon>
        <taxon>Sar</taxon>
        <taxon>Stramenopiles</taxon>
        <taxon>Bigyra</taxon>
        <taxon>Opalozoa</taxon>
        <taxon>Bicosoecida</taxon>
        <taxon>Cafeteriaceae</taxon>
        <taxon>Cafeteria</taxon>
    </lineage>
</organism>
<accession>A0A5A8DN16</accession>
<keyword evidence="1" id="KW-1133">Transmembrane helix</keyword>
<evidence type="ECO:0000313" key="3">
    <source>
        <dbReference type="Proteomes" id="UP000325113"/>
    </source>
</evidence>
<gene>
    <name evidence="2" type="ORF">FNF31_01178</name>
</gene>
<keyword evidence="1" id="KW-0812">Transmembrane</keyword>